<gene>
    <name evidence="6" type="primary">WBGene00113464</name>
</gene>
<dbReference type="CDD" id="cd18808">
    <property type="entry name" value="SF1_C_Upf1"/>
    <property type="match status" value="1"/>
</dbReference>
<evidence type="ECO:0000256" key="3">
    <source>
        <dbReference type="ARBA" id="ARBA00022806"/>
    </source>
</evidence>
<dbReference type="InterPro" id="IPR047187">
    <property type="entry name" value="SF1_C_Upf1"/>
</dbReference>
<accession>A0A8R1YKC0</accession>
<dbReference type="InterPro" id="IPR050534">
    <property type="entry name" value="Coronavir_polyprotein_1ab"/>
</dbReference>
<name>A0A8R1YKC0_PRIPA</name>
<evidence type="ECO:0000313" key="6">
    <source>
        <dbReference type="EnsemblMetazoa" id="PPA23910.1"/>
    </source>
</evidence>
<dbReference type="PANTHER" id="PTHR43788">
    <property type="entry name" value="DNA2/NAM7 HELICASE FAMILY MEMBER"/>
    <property type="match status" value="1"/>
</dbReference>
<dbReference type="AlphaFoldDB" id="A0A8R1YKC0"/>
<evidence type="ECO:0000256" key="4">
    <source>
        <dbReference type="ARBA" id="ARBA00022840"/>
    </source>
</evidence>
<feature type="domain" description="DNA2/NAM7 helicase-like C-terminal" evidence="5">
    <location>
        <begin position="447"/>
        <end position="576"/>
    </location>
</feature>
<keyword evidence="2" id="KW-0378">Hydrolase</keyword>
<dbReference type="Proteomes" id="UP000005239">
    <property type="component" value="Unassembled WGS sequence"/>
</dbReference>
<reference evidence="7" key="1">
    <citation type="journal article" date="2008" name="Nat. Genet.">
        <title>The Pristionchus pacificus genome provides a unique perspective on nematode lifestyle and parasitism.</title>
        <authorList>
            <person name="Dieterich C."/>
            <person name="Clifton S.W."/>
            <person name="Schuster L.N."/>
            <person name="Chinwalla A."/>
            <person name="Delehaunty K."/>
            <person name="Dinkelacker I."/>
            <person name="Fulton L."/>
            <person name="Fulton R."/>
            <person name="Godfrey J."/>
            <person name="Minx P."/>
            <person name="Mitreva M."/>
            <person name="Roeseler W."/>
            <person name="Tian H."/>
            <person name="Witte H."/>
            <person name="Yang S.P."/>
            <person name="Wilson R.K."/>
            <person name="Sommer R.J."/>
        </authorList>
    </citation>
    <scope>NUCLEOTIDE SEQUENCE [LARGE SCALE GENOMIC DNA]</scope>
    <source>
        <strain evidence="7">PS312</strain>
    </source>
</reference>
<dbReference type="EnsemblMetazoa" id="PPA23910.1">
    <property type="protein sequence ID" value="PPA23910.1"/>
    <property type="gene ID" value="WBGene00113464"/>
</dbReference>
<dbReference type="GO" id="GO:0005524">
    <property type="term" value="F:ATP binding"/>
    <property type="evidence" value="ECO:0007669"/>
    <property type="project" value="UniProtKB-KW"/>
</dbReference>
<dbReference type="InterPro" id="IPR041679">
    <property type="entry name" value="DNA2/NAM7-like_C"/>
</dbReference>
<dbReference type="SUPFAM" id="SSF52540">
    <property type="entry name" value="P-loop containing nucleoside triphosphate hydrolases"/>
    <property type="match status" value="1"/>
</dbReference>
<dbReference type="InterPro" id="IPR027417">
    <property type="entry name" value="P-loop_NTPase"/>
</dbReference>
<dbReference type="GO" id="GO:0016787">
    <property type="term" value="F:hydrolase activity"/>
    <property type="evidence" value="ECO:0007669"/>
    <property type="project" value="UniProtKB-KW"/>
</dbReference>
<keyword evidence="3" id="KW-0347">Helicase</keyword>
<evidence type="ECO:0000259" key="5">
    <source>
        <dbReference type="Pfam" id="PF13087"/>
    </source>
</evidence>
<keyword evidence="1" id="KW-0547">Nucleotide-binding</keyword>
<protein>
    <submittedName>
        <fullName evidence="6">AAA_12 domain-containing protein</fullName>
    </submittedName>
</protein>
<organism evidence="6 7">
    <name type="scientific">Pristionchus pacificus</name>
    <name type="common">Parasitic nematode worm</name>
    <dbReference type="NCBI Taxonomy" id="54126"/>
    <lineage>
        <taxon>Eukaryota</taxon>
        <taxon>Metazoa</taxon>
        <taxon>Ecdysozoa</taxon>
        <taxon>Nematoda</taxon>
        <taxon>Chromadorea</taxon>
        <taxon>Rhabditida</taxon>
        <taxon>Rhabditina</taxon>
        <taxon>Diplogasteromorpha</taxon>
        <taxon>Diplogasteroidea</taxon>
        <taxon>Neodiplogasteridae</taxon>
        <taxon>Pristionchus</taxon>
    </lineage>
</organism>
<dbReference type="Gene3D" id="3.40.50.300">
    <property type="entry name" value="P-loop containing nucleotide triphosphate hydrolases"/>
    <property type="match status" value="2"/>
</dbReference>
<evidence type="ECO:0000256" key="2">
    <source>
        <dbReference type="ARBA" id="ARBA00022801"/>
    </source>
</evidence>
<evidence type="ECO:0000256" key="1">
    <source>
        <dbReference type="ARBA" id="ARBA00022741"/>
    </source>
</evidence>
<dbReference type="GO" id="GO:0043139">
    <property type="term" value="F:5'-3' DNA helicase activity"/>
    <property type="evidence" value="ECO:0000318"/>
    <property type="project" value="GO_Central"/>
</dbReference>
<dbReference type="PANTHER" id="PTHR43788:SF16">
    <property type="entry name" value="HELICASE WITH ZINC FINGER 2"/>
    <property type="match status" value="1"/>
</dbReference>
<proteinExistence type="predicted"/>
<keyword evidence="7" id="KW-1185">Reference proteome</keyword>
<evidence type="ECO:0000313" key="7">
    <source>
        <dbReference type="Proteomes" id="UP000005239"/>
    </source>
</evidence>
<dbReference type="Pfam" id="PF13087">
    <property type="entry name" value="AAA_12"/>
    <property type="match status" value="1"/>
</dbReference>
<sequence>MEFTERSNTRIERSAFVCENLAAYRQLILPALLVGWRVRDYEQRCATVVQMGELRLSMTSQKGKWVERLKLKTTSGETFMVAVTGIIKHEDDKRWTAVCLELQKLPSMPIALFAFFSTTKTASIARSIDNWPLLEKIYGAPSHCVPPYAPITDSSNGGTIKLNPQQGEAVALYNTSTIPGLAIEAPPGSGKTMTAAAMAVSYVGKGVQLFLSTANIAVKKHGTVIGKIGNRSPLHLMSSEGREKLAEQAESPYSALSLAKNQEELKVKIAVIENRTIQKGINEEEKRNKQVKDIFEACLPILDEPHDIYFATIDTILKRMTKPNKIGYHHEDTIMDSEVERIVIDEASQLTEAALNALILHFPKAQIALIGNSKQLPSFKYTPGEIVSELGHRSSIDVVKDKNNILIMKSNFMKSIGHRNFWLLITPIKLKSKKGEDKNPLICFGDKVTSPRVFWKVKNGRGKKNGTSKINDREIETLVQIVTKLRESNITEKDVMIISYYEAQRKIAAKMLKKYWKGYEVLTVDSAQGREKRIVIVLTTGTSVPAQAGENFFTSAKRCNVAVSRHQEALIVIGHPSIATVPNWTQVLSNKYFKHIDDESMPGFA</sequence>
<keyword evidence="4" id="KW-0067">ATP-binding</keyword>
<reference evidence="6" key="2">
    <citation type="submission" date="2022-06" db="UniProtKB">
        <authorList>
            <consortium name="EnsemblMetazoa"/>
        </authorList>
    </citation>
    <scope>IDENTIFICATION</scope>
    <source>
        <strain evidence="6">PS312</strain>
    </source>
</reference>